<feature type="compositionally biased region" description="Polar residues" evidence="1">
    <location>
        <begin position="145"/>
        <end position="154"/>
    </location>
</feature>
<dbReference type="EnsemblMetazoa" id="PPA34017.1">
    <property type="protein sequence ID" value="PPA34017.1"/>
    <property type="gene ID" value="WBGene00272386"/>
</dbReference>
<keyword evidence="3" id="KW-1185">Reference proteome</keyword>
<proteinExistence type="predicted"/>
<organism evidence="2 3">
    <name type="scientific">Pristionchus pacificus</name>
    <name type="common">Parasitic nematode worm</name>
    <dbReference type="NCBI Taxonomy" id="54126"/>
    <lineage>
        <taxon>Eukaryota</taxon>
        <taxon>Metazoa</taxon>
        <taxon>Ecdysozoa</taxon>
        <taxon>Nematoda</taxon>
        <taxon>Chromadorea</taxon>
        <taxon>Rhabditida</taxon>
        <taxon>Rhabditina</taxon>
        <taxon>Diplogasteromorpha</taxon>
        <taxon>Diplogasteroidea</taxon>
        <taxon>Neodiplogasteridae</taxon>
        <taxon>Pristionchus</taxon>
    </lineage>
</organism>
<dbReference type="Proteomes" id="UP000005239">
    <property type="component" value="Unassembled WGS sequence"/>
</dbReference>
<accession>A0A8R1YLQ8</accession>
<feature type="region of interest" description="Disordered" evidence="1">
    <location>
        <begin position="145"/>
        <end position="191"/>
    </location>
</feature>
<name>A0A2A6BK65_PRIPA</name>
<accession>A0A2A6BK65</accession>
<feature type="compositionally biased region" description="Polar residues" evidence="1">
    <location>
        <begin position="172"/>
        <end position="187"/>
    </location>
</feature>
<reference evidence="2" key="2">
    <citation type="submission" date="2022-06" db="UniProtKB">
        <authorList>
            <consortium name="EnsemblMetazoa"/>
        </authorList>
    </citation>
    <scope>IDENTIFICATION</scope>
    <source>
        <strain evidence="2">PS312</strain>
    </source>
</reference>
<gene>
    <name evidence="2" type="primary">WBGene00272386</name>
</gene>
<evidence type="ECO:0000313" key="3">
    <source>
        <dbReference type="Proteomes" id="UP000005239"/>
    </source>
</evidence>
<feature type="compositionally biased region" description="Low complexity" evidence="1">
    <location>
        <begin position="155"/>
        <end position="171"/>
    </location>
</feature>
<reference evidence="3" key="1">
    <citation type="journal article" date="2008" name="Nat. Genet.">
        <title>The Pristionchus pacificus genome provides a unique perspective on nematode lifestyle and parasitism.</title>
        <authorList>
            <person name="Dieterich C."/>
            <person name="Clifton S.W."/>
            <person name="Schuster L.N."/>
            <person name="Chinwalla A."/>
            <person name="Delehaunty K."/>
            <person name="Dinkelacker I."/>
            <person name="Fulton L."/>
            <person name="Fulton R."/>
            <person name="Godfrey J."/>
            <person name="Minx P."/>
            <person name="Mitreva M."/>
            <person name="Roeseler W."/>
            <person name="Tian H."/>
            <person name="Witte H."/>
            <person name="Yang S.P."/>
            <person name="Wilson R.K."/>
            <person name="Sommer R.J."/>
        </authorList>
    </citation>
    <scope>NUCLEOTIDE SEQUENCE [LARGE SCALE GENOMIC DNA]</scope>
    <source>
        <strain evidence="3">PS312</strain>
    </source>
</reference>
<protein>
    <submittedName>
        <fullName evidence="2">Uncharacterized protein</fullName>
    </submittedName>
</protein>
<evidence type="ECO:0000313" key="2">
    <source>
        <dbReference type="EnsemblMetazoa" id="PPA34017.1"/>
    </source>
</evidence>
<dbReference type="AlphaFoldDB" id="A0A2A6BK65"/>
<sequence length="341" mass="37612">MASVFATQYERLNVLHSQVIDTLSTIYSIGERDVTFHSLTDFQSRIVNLSQVHCTFKDTIYAYHEIGSQLRSQIINMIDYHGRVEESILWHQKIFSTSASHDSLFKTAKAFVMGIVSKDLKKILEIEPSSQSLLARIPSQFTPISHSITPSNVDPTTNPSSFSNTSPNCSTELPTSPSPQENITTSGSVDDVSISSIPIPNDSVPVKQTDEIIPSQSVNPVEPSTTVPIKDPFINSVSSSSNHNIPNQHTTTVYPNHSLDPILIQGTTPKKKQSDHSSTSKLPYPFHFIPWREGSRPLSITHSTAQSIDSIVDSIAATKHPPLPSHFTPLFILYSDSSVSF</sequence>
<evidence type="ECO:0000256" key="1">
    <source>
        <dbReference type="SAM" id="MobiDB-lite"/>
    </source>
</evidence>